<keyword evidence="2" id="KW-1185">Reference proteome</keyword>
<protein>
    <submittedName>
        <fullName evidence="1">Uncharacterized protein</fullName>
    </submittedName>
</protein>
<dbReference type="Proteomes" id="UP000826195">
    <property type="component" value="Unassembled WGS sequence"/>
</dbReference>
<accession>A0AAV7I7D9</accession>
<reference evidence="1 2" key="1">
    <citation type="journal article" date="2021" name="J. Hered.">
        <title>A chromosome-level genome assembly of the parasitoid wasp, Cotesia glomerata (Hymenoptera: Braconidae).</title>
        <authorList>
            <person name="Pinto B.J."/>
            <person name="Weis J.J."/>
            <person name="Gamble T."/>
            <person name="Ode P.J."/>
            <person name="Paul R."/>
            <person name="Zaspel J.M."/>
        </authorList>
    </citation>
    <scope>NUCLEOTIDE SEQUENCE [LARGE SCALE GENOMIC DNA]</scope>
    <source>
        <strain evidence="1">CgM1</strain>
    </source>
</reference>
<gene>
    <name evidence="1" type="ORF">KQX54_006201</name>
</gene>
<evidence type="ECO:0000313" key="1">
    <source>
        <dbReference type="EMBL" id="KAH0546060.1"/>
    </source>
</evidence>
<comment type="caution">
    <text evidence="1">The sequence shown here is derived from an EMBL/GenBank/DDBJ whole genome shotgun (WGS) entry which is preliminary data.</text>
</comment>
<sequence>MGFPLGKTFCPFSYPGALETSIVLFIMILEFLRSQSPSNPGIEEACVLQFLRRACGNPHRRLCPLYLLLHAVFLLPVQRRINALRCLIVLDSPSENENRYKPIGRYRERRTCVLSTGYVDVSIALVSSDCKGLLELDVRTLFKIGFLKIGAVRGLELDRGGEN</sequence>
<organism evidence="1 2">
    <name type="scientific">Cotesia glomerata</name>
    <name type="common">Lepidopteran parasitic wasp</name>
    <name type="synonym">Apanteles glomeratus</name>
    <dbReference type="NCBI Taxonomy" id="32391"/>
    <lineage>
        <taxon>Eukaryota</taxon>
        <taxon>Metazoa</taxon>
        <taxon>Ecdysozoa</taxon>
        <taxon>Arthropoda</taxon>
        <taxon>Hexapoda</taxon>
        <taxon>Insecta</taxon>
        <taxon>Pterygota</taxon>
        <taxon>Neoptera</taxon>
        <taxon>Endopterygota</taxon>
        <taxon>Hymenoptera</taxon>
        <taxon>Apocrita</taxon>
        <taxon>Ichneumonoidea</taxon>
        <taxon>Braconidae</taxon>
        <taxon>Microgastrinae</taxon>
        <taxon>Cotesia</taxon>
    </lineage>
</organism>
<proteinExistence type="predicted"/>
<evidence type="ECO:0000313" key="2">
    <source>
        <dbReference type="Proteomes" id="UP000826195"/>
    </source>
</evidence>
<dbReference type="AlphaFoldDB" id="A0AAV7I7D9"/>
<dbReference type="EMBL" id="JAHXZJ010002237">
    <property type="protein sequence ID" value="KAH0546060.1"/>
    <property type="molecule type" value="Genomic_DNA"/>
</dbReference>
<name>A0AAV7I7D9_COTGL</name>